<name>W4HDN0_APHAT</name>
<protein>
    <submittedName>
        <fullName evidence="2">Uncharacterized protein</fullName>
    </submittedName>
</protein>
<evidence type="ECO:0000256" key="1">
    <source>
        <dbReference type="SAM" id="MobiDB-lite"/>
    </source>
</evidence>
<dbReference type="OrthoDB" id="77829at2759"/>
<feature type="compositionally biased region" description="Pro residues" evidence="1">
    <location>
        <begin position="531"/>
        <end position="540"/>
    </location>
</feature>
<sequence length="987" mass="109407">MPDITRDAELLKNLGRLVETIPSINHETGTSIAAFGDLEVIGAEEKPHVLFEFQEVADPSIPFYLQGSAQFQEADALEQRRQLKLSHNVGEAILQYWHVFPKLVVIDEHVITKQEYMQVMLLIFKVLRNDFERSTATVQIEKDWIIDSKSSQYMNTTTFFDALFEVVDVWTCDIQEATYIGFLNLLYRRISVRAIVFFDGTVIKVTLDDKTKTLHELMAEAVPLATLSAFSHIARYMGDSSITTMGDLAKAEPVDIERMRLAYIQKNDLSTEMFGSDLFQVLELMGRVASGEVNSLNSLVSLTRADPALIDCVRQAFISARHISTTEQTVMERILEELLKFGVNPQTLAGESMAKETYMNLFRLFVVKTGEEIADLAKRDLIRIKDQMERHGLYVPEDMLEAKYKEFFETVINTTGAEVVQGAKQWIMTHSNEGSLASLIQKEYDEFKPLDEAKAFTADDAEFTALTAEAPDDDDDDNDTNVVIPARKIPPKPAKAALAVLAPKPAPPSKLAPPPVVPLKADTPKPVAVVPEPPKQPVPSPVLKVVEDQSREKAESTREESDYDQQSVQVEVDNNSRKPSEMSTSETPVPFTVPVAEVTRAPTPEESRAVEQQNESWPSEAESMADNDTYETPMTPPRQDKAEEVRPPSPEKAPAPVQVDKSIVDEFLARAKPPALARDPSRKSTLVEYNVLPPPPRSPKEPKAKRKKIKDPPPARLAKILVGGLTQESVPSIARYIHLLGFGEVLHAKTKEEAVDMCDPNLGPGVDLVCFVIGSRLEAAIPVLRVLMGLVGPRVILIGGDLNDPIKTSAKALESVAEGALYFATIPIDYMALRGKMQVVLENAPQKFIFRRKQEQPSSPLFKALAQSSDVKATKQTTEAKTSPTYSSSKPLDNSFKAPPALTPPVHGDPPTIMIKRPSKRSWFGARLPSLRDMLGGRLQSSKSSFMSLRVKMSSKEGADTPVVPPTPKPKSTSFQAIKRFTASFRE</sequence>
<dbReference type="RefSeq" id="XP_009821829.1">
    <property type="nucleotide sequence ID" value="XM_009823527.1"/>
</dbReference>
<feature type="region of interest" description="Disordered" evidence="1">
    <location>
        <begin position="527"/>
        <end position="660"/>
    </location>
</feature>
<feature type="compositionally biased region" description="Polar residues" evidence="1">
    <location>
        <begin position="872"/>
        <end position="892"/>
    </location>
</feature>
<feature type="region of interest" description="Disordered" evidence="1">
    <location>
        <begin position="872"/>
        <end position="913"/>
    </location>
</feature>
<feature type="region of interest" description="Disordered" evidence="1">
    <location>
        <begin position="674"/>
        <end position="711"/>
    </location>
</feature>
<dbReference type="STRING" id="112090.W4HDN0"/>
<proteinExistence type="predicted"/>
<evidence type="ECO:0000313" key="2">
    <source>
        <dbReference type="EMBL" id="ETV89429.1"/>
    </source>
</evidence>
<feature type="region of interest" description="Disordered" evidence="1">
    <location>
        <begin position="467"/>
        <end position="488"/>
    </location>
</feature>
<reference evidence="2" key="1">
    <citation type="submission" date="2013-12" db="EMBL/GenBank/DDBJ databases">
        <title>The Genome Sequence of Aphanomyces astaci APO3.</title>
        <authorList>
            <consortium name="The Broad Institute Genomics Platform"/>
            <person name="Russ C."/>
            <person name="Tyler B."/>
            <person name="van West P."/>
            <person name="Dieguez-Uribeondo J."/>
            <person name="Young S.K."/>
            <person name="Zeng Q."/>
            <person name="Gargeya S."/>
            <person name="Fitzgerald M."/>
            <person name="Abouelleil A."/>
            <person name="Alvarado L."/>
            <person name="Chapman S.B."/>
            <person name="Gainer-Dewar J."/>
            <person name="Goldberg J."/>
            <person name="Griggs A."/>
            <person name="Gujja S."/>
            <person name="Hansen M."/>
            <person name="Howarth C."/>
            <person name="Imamovic A."/>
            <person name="Ireland A."/>
            <person name="Larimer J."/>
            <person name="McCowan C."/>
            <person name="Murphy C."/>
            <person name="Pearson M."/>
            <person name="Poon T.W."/>
            <person name="Priest M."/>
            <person name="Roberts A."/>
            <person name="Saif S."/>
            <person name="Shea T."/>
            <person name="Sykes S."/>
            <person name="Wortman J."/>
            <person name="Nusbaum C."/>
            <person name="Birren B."/>
        </authorList>
    </citation>
    <scope>NUCLEOTIDE SEQUENCE [LARGE SCALE GENOMIC DNA]</scope>
    <source>
        <strain evidence="2">APO3</strain>
    </source>
</reference>
<feature type="compositionally biased region" description="Polar residues" evidence="1">
    <location>
        <begin position="564"/>
        <end position="573"/>
    </location>
</feature>
<dbReference type="EMBL" id="KI913114">
    <property type="protein sequence ID" value="ETV89429.1"/>
    <property type="molecule type" value="Genomic_DNA"/>
</dbReference>
<feature type="region of interest" description="Disordered" evidence="1">
    <location>
        <begin position="951"/>
        <end position="973"/>
    </location>
</feature>
<feature type="compositionally biased region" description="Acidic residues" evidence="1">
    <location>
        <begin position="470"/>
        <end position="479"/>
    </location>
</feature>
<dbReference type="GeneID" id="20802712"/>
<gene>
    <name evidence="2" type="ORF">H257_00716</name>
</gene>
<dbReference type="AlphaFoldDB" id="W4HDN0"/>
<organism evidence="2">
    <name type="scientific">Aphanomyces astaci</name>
    <name type="common">Crayfish plague agent</name>
    <dbReference type="NCBI Taxonomy" id="112090"/>
    <lineage>
        <taxon>Eukaryota</taxon>
        <taxon>Sar</taxon>
        <taxon>Stramenopiles</taxon>
        <taxon>Oomycota</taxon>
        <taxon>Saprolegniomycetes</taxon>
        <taxon>Saprolegniales</taxon>
        <taxon>Verrucalvaceae</taxon>
        <taxon>Aphanomyces</taxon>
    </lineage>
</organism>
<dbReference type="VEuPathDB" id="FungiDB:H257_00716"/>
<accession>W4HDN0</accession>
<feature type="compositionally biased region" description="Basic and acidic residues" evidence="1">
    <location>
        <begin position="545"/>
        <end position="560"/>
    </location>
</feature>